<dbReference type="OrthoDB" id="7208981at2"/>
<protein>
    <submittedName>
        <fullName evidence="2">CoA transferase</fullName>
    </submittedName>
</protein>
<dbReference type="GO" id="GO:0008410">
    <property type="term" value="F:CoA-transferase activity"/>
    <property type="evidence" value="ECO:0007669"/>
    <property type="project" value="TreeGrafter"/>
</dbReference>
<gene>
    <name evidence="2" type="ORF">DS909_21160</name>
</gene>
<name>A0A366WKP0_9RHOB</name>
<dbReference type="Gene3D" id="3.30.1540.10">
    <property type="entry name" value="formyl-coa transferase, domain 3"/>
    <property type="match status" value="1"/>
</dbReference>
<dbReference type="EMBL" id="QOCE01000048">
    <property type="protein sequence ID" value="RBW50374.1"/>
    <property type="molecule type" value="Genomic_DNA"/>
</dbReference>
<dbReference type="InterPro" id="IPR044855">
    <property type="entry name" value="CoA-Trfase_III_dom3_sf"/>
</dbReference>
<keyword evidence="1 2" id="KW-0808">Transferase</keyword>
<dbReference type="Proteomes" id="UP000252706">
    <property type="component" value="Unassembled WGS sequence"/>
</dbReference>
<dbReference type="AlphaFoldDB" id="A0A366WKP0"/>
<accession>A0A366WKP0</accession>
<dbReference type="SUPFAM" id="SSF89796">
    <property type="entry name" value="CoA-transferase family III (CaiB/BaiF)"/>
    <property type="match status" value="1"/>
</dbReference>
<dbReference type="Pfam" id="PF02515">
    <property type="entry name" value="CoA_transf_3"/>
    <property type="match status" value="1"/>
</dbReference>
<dbReference type="InterPro" id="IPR003673">
    <property type="entry name" value="CoA-Trfase_fam_III"/>
</dbReference>
<dbReference type="PANTHER" id="PTHR48207">
    <property type="entry name" value="SUCCINATE--HYDROXYMETHYLGLUTARATE COA-TRANSFERASE"/>
    <property type="match status" value="1"/>
</dbReference>
<proteinExistence type="predicted"/>
<organism evidence="2 3">
    <name type="scientific">Phaeobacter gallaeciensis</name>
    <dbReference type="NCBI Taxonomy" id="60890"/>
    <lineage>
        <taxon>Bacteria</taxon>
        <taxon>Pseudomonadati</taxon>
        <taxon>Pseudomonadota</taxon>
        <taxon>Alphaproteobacteria</taxon>
        <taxon>Rhodobacterales</taxon>
        <taxon>Roseobacteraceae</taxon>
        <taxon>Phaeobacter</taxon>
    </lineage>
</organism>
<comment type="caution">
    <text evidence="2">The sequence shown here is derived from an EMBL/GenBank/DDBJ whole genome shotgun (WGS) entry which is preliminary data.</text>
</comment>
<dbReference type="RefSeq" id="WP_113825580.1">
    <property type="nucleotide sequence ID" value="NZ_QOCE01000048.1"/>
</dbReference>
<sequence length="396" mass="41883">MQPFEGLRVLDLTHVFAGPFCAYQLGVLGAEVIKIEPVDRPDMTRIEGADADLNAAGMGLSFQAQGGGKKTLALDLKSEEGRDLFDRLIATADVLVQNYTAQAVEALGLDYERLSALKPDLIYCAISGFGQVSPKAAHPAYDNVIQAFSGIMSTNGDVGQGPLRIGPAVIDYGTGVQAALAISAALFGRAQTGLGRRVDVAMADAALMLMNSYTAATLATGDVPRPDGNHDLELAGYRTFETSDGQLMIGAFTNAQMANLMTAVGDDATAAEILATPRAEVGSRRMADAARLERVMLNRTAAEWEDHLNAHHVPAARVRGIDEALQESHYQARKVVQTVGEDRFAVAGFTYDHGGPELKTLPRAHGADSRSVLAELGVDAAKFANLAAKGVVFSPS</sequence>
<dbReference type="InterPro" id="IPR023606">
    <property type="entry name" value="CoA-Trfase_III_dom_1_sf"/>
</dbReference>
<evidence type="ECO:0000313" key="3">
    <source>
        <dbReference type="Proteomes" id="UP000252706"/>
    </source>
</evidence>
<evidence type="ECO:0000313" key="2">
    <source>
        <dbReference type="EMBL" id="RBW50374.1"/>
    </source>
</evidence>
<dbReference type="Gene3D" id="3.40.50.10540">
    <property type="entry name" value="Crotonobetainyl-coa:carnitine coa-transferase, domain 1"/>
    <property type="match status" value="1"/>
</dbReference>
<dbReference type="InterPro" id="IPR050483">
    <property type="entry name" value="CoA-transferase_III_domain"/>
</dbReference>
<dbReference type="PANTHER" id="PTHR48207:SF3">
    <property type="entry name" value="SUCCINATE--HYDROXYMETHYLGLUTARATE COA-TRANSFERASE"/>
    <property type="match status" value="1"/>
</dbReference>
<evidence type="ECO:0000256" key="1">
    <source>
        <dbReference type="ARBA" id="ARBA00022679"/>
    </source>
</evidence>
<reference evidence="2 3" key="1">
    <citation type="submission" date="2018-07" db="EMBL/GenBank/DDBJ databases">
        <title>Modular assembly of carbohydrate-degrading microbial communities in the ocean.</title>
        <authorList>
            <person name="Enke T.N."/>
            <person name="Datta M.S."/>
            <person name="Schwartzman J.A."/>
            <person name="Cermak N."/>
            <person name="Schmitz D.A."/>
            <person name="Barrere J."/>
            <person name="Cordero O.X."/>
        </authorList>
    </citation>
    <scope>NUCLEOTIDE SEQUENCE [LARGE SCALE GENOMIC DNA]</scope>
    <source>
        <strain evidence="2 3">C3M10</strain>
    </source>
</reference>